<evidence type="ECO:0000313" key="1">
    <source>
        <dbReference type="EMBL" id="BBX96997.1"/>
    </source>
</evidence>
<evidence type="ECO:0000313" key="2">
    <source>
        <dbReference type="Proteomes" id="UP000466396"/>
    </source>
</evidence>
<reference evidence="1 2" key="1">
    <citation type="journal article" date="2019" name="Emerg. Microbes Infect.">
        <title>Comprehensive subspecies identification of 175 nontuberculous mycobacteria species based on 7547 genomic profiles.</title>
        <authorList>
            <person name="Matsumoto Y."/>
            <person name="Kinjo T."/>
            <person name="Motooka D."/>
            <person name="Nabeya D."/>
            <person name="Jung N."/>
            <person name="Uechi K."/>
            <person name="Horii T."/>
            <person name="Iida T."/>
            <person name="Fujita J."/>
            <person name="Nakamura S."/>
        </authorList>
    </citation>
    <scope>NUCLEOTIDE SEQUENCE [LARGE SCALE GENOMIC DNA]</scope>
    <source>
        <strain evidence="1 2">JCM 15657</strain>
    </source>
</reference>
<organism evidence="1 2">
    <name type="scientific">Mycobacterium lacus</name>
    <dbReference type="NCBI Taxonomy" id="169765"/>
    <lineage>
        <taxon>Bacteria</taxon>
        <taxon>Bacillati</taxon>
        <taxon>Actinomycetota</taxon>
        <taxon>Actinomycetes</taxon>
        <taxon>Mycobacteriales</taxon>
        <taxon>Mycobacteriaceae</taxon>
        <taxon>Mycobacterium</taxon>
    </lineage>
</organism>
<proteinExistence type="predicted"/>
<keyword evidence="1" id="KW-0449">Lipoprotein</keyword>
<keyword evidence="2" id="KW-1185">Reference proteome</keyword>
<dbReference type="KEGG" id="mlj:MLAC_22910"/>
<name>A0A7I7NNB4_9MYCO</name>
<accession>A0A7I7NNB4</accession>
<dbReference type="Proteomes" id="UP000466396">
    <property type="component" value="Chromosome"/>
</dbReference>
<gene>
    <name evidence="1" type="primary">lppN</name>
    <name evidence="1" type="ORF">MLAC_22910</name>
</gene>
<dbReference type="EMBL" id="AP022581">
    <property type="protein sequence ID" value="BBX96997.1"/>
    <property type="molecule type" value="Genomic_DNA"/>
</dbReference>
<protein>
    <submittedName>
        <fullName evidence="1">Putative lipoprotein LppN</fullName>
    </submittedName>
</protein>
<dbReference type="AlphaFoldDB" id="A0A7I7NNB4"/>
<sequence length="204" mass="20576">MADQRPILLGIRHALDSVGIKEAAMRGRSCRALCGLALCGLATTAALGACAANGVHSGAVPATTKPTTAAATATAATPTSAPATQGARTSKWIDLQAGQCVADLPPADLSRVTVTIVDCATAHLAEVYLRAPMAVDTAIAAFANRDCTAGFASYTGQSVDGSPYSVTYLIDSNQDRTGANPAPSTVICLLQAANGQLLTGSAHH</sequence>